<dbReference type="PANTHER" id="PTHR36575">
    <property type="entry name" value="BINDING PROTEIN, PUTATIVE (AFU_ORTHOLOGUE AFUA_1G14430)-RELATED"/>
    <property type="match status" value="1"/>
</dbReference>
<feature type="signal peptide" evidence="8">
    <location>
        <begin position="1"/>
        <end position="16"/>
    </location>
</feature>
<evidence type="ECO:0000259" key="9">
    <source>
        <dbReference type="Pfam" id="PF03067"/>
    </source>
</evidence>
<dbReference type="Pfam" id="PF03067">
    <property type="entry name" value="LPMO_10"/>
    <property type="match status" value="1"/>
</dbReference>
<dbReference type="GO" id="GO:0046872">
    <property type="term" value="F:metal ion binding"/>
    <property type="evidence" value="ECO:0007669"/>
    <property type="project" value="UniProtKB-KW"/>
</dbReference>
<evidence type="ECO:0000313" key="10">
    <source>
        <dbReference type="EMBL" id="KAJ8600596.1"/>
    </source>
</evidence>
<feature type="chain" id="PRO_5042074370" description="Chitin-binding type-4 domain-containing protein" evidence="8">
    <location>
        <begin position="17"/>
        <end position="441"/>
    </location>
</feature>
<dbReference type="InterPro" id="IPR004302">
    <property type="entry name" value="Cellulose/chitin-bd_N"/>
</dbReference>
<comment type="cofactor">
    <cofactor evidence="1">
        <name>Cu(2+)</name>
        <dbReference type="ChEBI" id="CHEBI:29036"/>
    </cofactor>
</comment>
<feature type="compositionally biased region" description="Basic and acidic residues" evidence="7">
    <location>
        <begin position="293"/>
        <end position="302"/>
    </location>
</feature>
<protein>
    <recommendedName>
        <fullName evidence="9">Chitin-binding type-4 domain-containing protein</fullName>
    </recommendedName>
</protein>
<dbReference type="Proteomes" id="UP001230188">
    <property type="component" value="Unassembled WGS sequence"/>
</dbReference>
<proteinExistence type="inferred from homology"/>
<accession>A0AAD7U947</accession>
<evidence type="ECO:0000256" key="8">
    <source>
        <dbReference type="SAM" id="SignalP"/>
    </source>
</evidence>
<evidence type="ECO:0000256" key="6">
    <source>
        <dbReference type="ARBA" id="ARBA00034311"/>
    </source>
</evidence>
<keyword evidence="8" id="KW-0732">Signal</keyword>
<comment type="similarity">
    <text evidence="6">Belongs to the polysaccharide monooxygenase AA13 family.</text>
</comment>
<evidence type="ECO:0000313" key="11">
    <source>
        <dbReference type="Proteomes" id="UP001230188"/>
    </source>
</evidence>
<gene>
    <name evidence="10" type="ORF">CTAYLR_008192</name>
</gene>
<dbReference type="EMBL" id="JAQMWT010000495">
    <property type="protein sequence ID" value="KAJ8600596.1"/>
    <property type="molecule type" value="Genomic_DNA"/>
</dbReference>
<feature type="compositionally biased region" description="Pro residues" evidence="7">
    <location>
        <begin position="358"/>
        <end position="384"/>
    </location>
</feature>
<evidence type="ECO:0000256" key="3">
    <source>
        <dbReference type="ARBA" id="ARBA00023008"/>
    </source>
</evidence>
<reference evidence="10" key="1">
    <citation type="submission" date="2023-01" db="EMBL/GenBank/DDBJ databases">
        <title>Metagenome sequencing of chrysophaentin producing Chrysophaeum taylorii.</title>
        <authorList>
            <person name="Davison J."/>
            <person name="Bewley C."/>
        </authorList>
    </citation>
    <scope>NUCLEOTIDE SEQUENCE</scope>
    <source>
        <strain evidence="10">NIES-1699</strain>
    </source>
</reference>
<feature type="domain" description="Chitin-binding type-4" evidence="9">
    <location>
        <begin position="17"/>
        <end position="261"/>
    </location>
</feature>
<dbReference type="AlphaFoldDB" id="A0AAD7U947"/>
<sequence length="441" mass="46730">MIISLVVILFAGRVAGHGYLFEPKSRQRQALDARSDWCPHCVLAAPMLADVPGSETRSWPGNQAFAEPGTAPSVGYLMNGVTPFGVCGTQKQGTNDYNYPDPDGKWGTTIVETYKAGEAFEVSWCANADHGGVYSYRLCNDPSIIAKLLADEPMSSEEQEEAEECFQRTVLRCDDADGNDCSIQPDCRADWGCAADPGKYFHCGLGSGHACAAPDADTCESGRLVKDKVVIPVEWPEGPTVLTWRWDSHKTTEVFAACADIYVEEGEFQPTATPTTPRPTTSPKPTVAATAEPTKKPTEKSGGRCCWWSSAIDWCAEGACPNASEDENGCAASEEACLRCSSAATFCPHGGASSGTPAPTPRPPPAPTPRPTRSPTPAPTPRPTGYPTSEPTSARVVAGPDTDPHCCFFGECGACAAPVFADYHCGESASECAACAGIYCD</sequence>
<comment type="caution">
    <text evidence="10">The sequence shown here is derived from an EMBL/GenBank/DDBJ whole genome shotgun (WGS) entry which is preliminary data.</text>
</comment>
<keyword evidence="2" id="KW-0479">Metal-binding</keyword>
<dbReference type="Gene3D" id="2.70.50.50">
    <property type="entry name" value="chitin-binding protein cbp21"/>
    <property type="match status" value="1"/>
</dbReference>
<keyword evidence="5" id="KW-0325">Glycoprotein</keyword>
<name>A0AAD7U947_9STRA</name>
<evidence type="ECO:0000256" key="7">
    <source>
        <dbReference type="SAM" id="MobiDB-lite"/>
    </source>
</evidence>
<organism evidence="10 11">
    <name type="scientific">Chrysophaeum taylorii</name>
    <dbReference type="NCBI Taxonomy" id="2483200"/>
    <lineage>
        <taxon>Eukaryota</taxon>
        <taxon>Sar</taxon>
        <taxon>Stramenopiles</taxon>
        <taxon>Ochrophyta</taxon>
        <taxon>Pelagophyceae</taxon>
        <taxon>Pelagomonadales</taxon>
        <taxon>Pelagomonadaceae</taxon>
        <taxon>Chrysophaeum</taxon>
    </lineage>
</organism>
<dbReference type="PANTHER" id="PTHR36575:SF2">
    <property type="entry name" value="CHITIN-BINDING TYPE-4 DOMAIN-CONTAINING PROTEIN-RELATED"/>
    <property type="match status" value="1"/>
</dbReference>
<evidence type="ECO:0000256" key="4">
    <source>
        <dbReference type="ARBA" id="ARBA00023157"/>
    </source>
</evidence>
<keyword evidence="4" id="KW-1015">Disulfide bond</keyword>
<feature type="region of interest" description="Disordered" evidence="7">
    <location>
        <begin position="351"/>
        <end position="395"/>
    </location>
</feature>
<evidence type="ECO:0000256" key="2">
    <source>
        <dbReference type="ARBA" id="ARBA00022723"/>
    </source>
</evidence>
<dbReference type="InterPro" id="IPR052282">
    <property type="entry name" value="Starch-active_LPMO"/>
</dbReference>
<evidence type="ECO:0000256" key="1">
    <source>
        <dbReference type="ARBA" id="ARBA00001973"/>
    </source>
</evidence>
<feature type="region of interest" description="Disordered" evidence="7">
    <location>
        <begin position="268"/>
        <end position="303"/>
    </location>
</feature>
<keyword evidence="3" id="KW-0186">Copper</keyword>
<evidence type="ECO:0000256" key="5">
    <source>
        <dbReference type="ARBA" id="ARBA00023180"/>
    </source>
</evidence>
<keyword evidence="11" id="KW-1185">Reference proteome</keyword>